<proteinExistence type="predicted"/>
<organism evidence="1 2">
    <name type="scientific">Lactarius akahatsu</name>
    <dbReference type="NCBI Taxonomy" id="416441"/>
    <lineage>
        <taxon>Eukaryota</taxon>
        <taxon>Fungi</taxon>
        <taxon>Dikarya</taxon>
        <taxon>Basidiomycota</taxon>
        <taxon>Agaricomycotina</taxon>
        <taxon>Agaricomycetes</taxon>
        <taxon>Russulales</taxon>
        <taxon>Russulaceae</taxon>
        <taxon>Lactarius</taxon>
    </lineage>
</organism>
<sequence length="197" mass="22427">MTKWCIPTDLGPLTRADRALNIWDDRESLQKACAPLLVMSKSTNFDALLRACLTGMVGVLNLYLDLALQYTWRRASEIILKIEGKGMNHTQMLRQWILEFIHSGDIPLPILDDEDVSQFIQLQIMAHTKGRYLTASNIVKVVAGEAVQEKFSHSGITKPMISERTAHRWLQKLNWCFGPTQNGMYLDGHERPDVVAY</sequence>
<comment type="caution">
    <text evidence="1">The sequence shown here is derived from an EMBL/GenBank/DDBJ whole genome shotgun (WGS) entry which is preliminary data.</text>
</comment>
<evidence type="ECO:0000313" key="2">
    <source>
        <dbReference type="Proteomes" id="UP001201163"/>
    </source>
</evidence>
<name>A0AAD4QCW0_9AGAM</name>
<dbReference type="Proteomes" id="UP001201163">
    <property type="component" value="Unassembled WGS sequence"/>
</dbReference>
<protein>
    <submittedName>
        <fullName evidence="1">Uncharacterized protein</fullName>
    </submittedName>
</protein>
<evidence type="ECO:0000313" key="1">
    <source>
        <dbReference type="EMBL" id="KAH8989993.1"/>
    </source>
</evidence>
<dbReference type="EMBL" id="JAKELL010000033">
    <property type="protein sequence ID" value="KAH8989993.1"/>
    <property type="molecule type" value="Genomic_DNA"/>
</dbReference>
<accession>A0AAD4QCW0</accession>
<dbReference type="AlphaFoldDB" id="A0AAD4QCW0"/>
<gene>
    <name evidence="1" type="ORF">EDB92DRAFT_1816969</name>
</gene>
<keyword evidence="2" id="KW-1185">Reference proteome</keyword>
<reference evidence="1" key="1">
    <citation type="submission" date="2022-01" db="EMBL/GenBank/DDBJ databases">
        <title>Comparative genomics reveals a dynamic genome evolution in the ectomycorrhizal milk-cap (Lactarius) mushrooms.</title>
        <authorList>
            <consortium name="DOE Joint Genome Institute"/>
            <person name="Lebreton A."/>
            <person name="Tang N."/>
            <person name="Kuo A."/>
            <person name="LaButti K."/>
            <person name="Drula E."/>
            <person name="Barry K."/>
            <person name="Clum A."/>
            <person name="Lipzen A."/>
            <person name="Mousain D."/>
            <person name="Ng V."/>
            <person name="Wang R."/>
            <person name="Wang X."/>
            <person name="Dai Y."/>
            <person name="Henrissat B."/>
            <person name="Grigoriev I.V."/>
            <person name="Guerin-Laguette A."/>
            <person name="Yu F."/>
            <person name="Martin F.M."/>
        </authorList>
    </citation>
    <scope>NUCLEOTIDE SEQUENCE</scope>
    <source>
        <strain evidence="1">QP</strain>
    </source>
</reference>